<feature type="domain" description="Peptidase S9 prolyl oligopeptidase catalytic" evidence="3">
    <location>
        <begin position="168"/>
        <end position="287"/>
    </location>
</feature>
<dbReference type="AlphaFoldDB" id="A0A7X5TPS9"/>
<organism evidence="4 5">
    <name type="scientific">Luteibacter yeojuensis</name>
    <dbReference type="NCBI Taxonomy" id="345309"/>
    <lineage>
        <taxon>Bacteria</taxon>
        <taxon>Pseudomonadati</taxon>
        <taxon>Pseudomonadota</taxon>
        <taxon>Gammaproteobacteria</taxon>
        <taxon>Lysobacterales</taxon>
        <taxon>Rhodanobacteraceae</taxon>
        <taxon>Luteibacter</taxon>
    </lineage>
</organism>
<dbReference type="GO" id="GO:0006508">
    <property type="term" value="P:proteolysis"/>
    <property type="evidence" value="ECO:0007669"/>
    <property type="project" value="InterPro"/>
</dbReference>
<dbReference type="Proteomes" id="UP000518878">
    <property type="component" value="Unassembled WGS sequence"/>
</dbReference>
<dbReference type="SUPFAM" id="SSF53474">
    <property type="entry name" value="alpha/beta-Hydrolases"/>
    <property type="match status" value="1"/>
</dbReference>
<dbReference type="Gene3D" id="3.40.50.1820">
    <property type="entry name" value="alpha/beta hydrolase"/>
    <property type="match status" value="1"/>
</dbReference>
<evidence type="ECO:0000259" key="3">
    <source>
        <dbReference type="Pfam" id="PF00326"/>
    </source>
</evidence>
<dbReference type="InterPro" id="IPR001375">
    <property type="entry name" value="Peptidase_S9_cat"/>
</dbReference>
<keyword evidence="1 4" id="KW-0378">Hydrolase</keyword>
<keyword evidence="5" id="KW-1185">Reference proteome</keyword>
<accession>A0A7X5TPS9</accession>
<comment type="caution">
    <text evidence="4">The sequence shown here is derived from an EMBL/GenBank/DDBJ whole genome shotgun (WGS) entry which is preliminary data.</text>
</comment>
<name>A0A7X5TPS9_9GAMM</name>
<sequence length="316" mass="33826">MKPLSIAMATCLLMSWGAASAEPALWQPAGGRAQVALWPGTPPHPNTVPGPEYVKTGTDLIGGKPVTWISNVSRPTITIYAPTGANTGAAVIVIPGGGFEGLAMDLEGTDVCDWLTPKGVTCVLLKYRVPSPPYEWRCDCRPHNLALSMPSLADTQRALRLVRSKAATWHIDPHKVGVLGFSAGGFLVAEASTNFKRRIYAPVDAVDKQSARPDFALAIYPGHLTTDYRTLNPNIPVSAETPPTFVLQAEDDEVDGVNQALVYFTALKKAGVPAEMHLYAHGGHAFGLRPTAEPITHWTGLADAWMRGIGMTARTP</sequence>
<keyword evidence="2" id="KW-0732">Signal</keyword>
<evidence type="ECO:0000313" key="5">
    <source>
        <dbReference type="Proteomes" id="UP000518878"/>
    </source>
</evidence>
<gene>
    <name evidence="4" type="ORF">HBF32_06070</name>
</gene>
<protein>
    <submittedName>
        <fullName evidence="4">Alpha/beta hydrolase</fullName>
    </submittedName>
</protein>
<dbReference type="GO" id="GO:0008236">
    <property type="term" value="F:serine-type peptidase activity"/>
    <property type="evidence" value="ECO:0007669"/>
    <property type="project" value="InterPro"/>
</dbReference>
<evidence type="ECO:0000256" key="2">
    <source>
        <dbReference type="SAM" id="SignalP"/>
    </source>
</evidence>
<dbReference type="InterPro" id="IPR050300">
    <property type="entry name" value="GDXG_lipolytic_enzyme"/>
</dbReference>
<evidence type="ECO:0000313" key="4">
    <source>
        <dbReference type="EMBL" id="NID15034.1"/>
    </source>
</evidence>
<dbReference type="Pfam" id="PF00326">
    <property type="entry name" value="Peptidase_S9"/>
    <property type="match status" value="1"/>
</dbReference>
<feature type="chain" id="PRO_5031329148" evidence="2">
    <location>
        <begin position="22"/>
        <end position="316"/>
    </location>
</feature>
<evidence type="ECO:0000256" key="1">
    <source>
        <dbReference type="ARBA" id="ARBA00022801"/>
    </source>
</evidence>
<dbReference type="EMBL" id="JAAQTL010000001">
    <property type="protein sequence ID" value="NID15034.1"/>
    <property type="molecule type" value="Genomic_DNA"/>
</dbReference>
<dbReference type="PANTHER" id="PTHR48081">
    <property type="entry name" value="AB HYDROLASE SUPERFAMILY PROTEIN C4A8.06C"/>
    <property type="match status" value="1"/>
</dbReference>
<proteinExistence type="predicted"/>
<dbReference type="PANTHER" id="PTHR48081:SF6">
    <property type="entry name" value="PEPTIDASE S9 PROLYL OLIGOPEPTIDASE CATALYTIC DOMAIN-CONTAINING PROTEIN"/>
    <property type="match status" value="1"/>
</dbReference>
<reference evidence="4 5" key="1">
    <citation type="journal article" date="2006" name="Int. J. Syst. Evol. Microbiol.">
        <title>Dyella yeojuensis sp. nov., isolated from greenhouse soil in Korea.</title>
        <authorList>
            <person name="Kim B.Y."/>
            <person name="Weon H.Y."/>
            <person name="Lee K.H."/>
            <person name="Seok S.J."/>
            <person name="Kwon S.W."/>
            <person name="Go S.J."/>
            <person name="Stackebrandt E."/>
        </authorList>
    </citation>
    <scope>NUCLEOTIDE SEQUENCE [LARGE SCALE GENOMIC DNA]</scope>
    <source>
        <strain evidence="4 5">DSM 17673</strain>
    </source>
</reference>
<feature type="signal peptide" evidence="2">
    <location>
        <begin position="1"/>
        <end position="21"/>
    </location>
</feature>
<dbReference type="InterPro" id="IPR029058">
    <property type="entry name" value="AB_hydrolase_fold"/>
</dbReference>